<dbReference type="GO" id="GO:0006526">
    <property type="term" value="P:L-arginine biosynthetic process"/>
    <property type="evidence" value="ECO:0007669"/>
    <property type="project" value="UniProtKB-UniRule"/>
</dbReference>
<accession>A0A0G0YU06</accession>
<feature type="binding site" evidence="11">
    <location>
        <position position="253"/>
    </location>
    <ligand>
        <name>L-glutamine</name>
        <dbReference type="ChEBI" id="CHEBI:58359"/>
    </ligand>
</feature>
<dbReference type="GO" id="GO:0006207">
    <property type="term" value="P:'de novo' pyrimidine nucleobase biosynthetic process"/>
    <property type="evidence" value="ECO:0007669"/>
    <property type="project" value="InterPro"/>
</dbReference>
<feature type="active site" evidence="11">
    <location>
        <position position="335"/>
    </location>
</feature>
<evidence type="ECO:0000256" key="10">
    <source>
        <dbReference type="ARBA" id="ARBA00049285"/>
    </source>
</evidence>
<comment type="subunit">
    <text evidence="11">Composed of two chains; the small (or glutamine) chain promotes the hydrolysis of glutamine to ammonia, which is used by the large (or ammonia) chain to synthesize carbamoyl phosphate. Tetramer of heterodimers (alpha,beta)4.</text>
</comment>
<dbReference type="Proteomes" id="UP000034493">
    <property type="component" value="Unassembled WGS sequence"/>
</dbReference>
<feature type="binding site" evidence="11">
    <location>
        <position position="223"/>
    </location>
    <ligand>
        <name>L-glutamine</name>
        <dbReference type="ChEBI" id="CHEBI:58359"/>
    </ligand>
</feature>
<dbReference type="InterPro" id="IPR050472">
    <property type="entry name" value="Anth_synth/Amidotransfase"/>
</dbReference>
<dbReference type="EC" id="6.3.5.5" evidence="11"/>
<dbReference type="SMART" id="SM01097">
    <property type="entry name" value="CPSase_sm_chain"/>
    <property type="match status" value="1"/>
</dbReference>
<feature type="binding site" evidence="11">
    <location>
        <position position="250"/>
    </location>
    <ligand>
        <name>L-glutamine</name>
        <dbReference type="ChEBI" id="CHEBI:58359"/>
    </ligand>
</feature>
<reference evidence="13 14" key="1">
    <citation type="journal article" date="2015" name="Nature">
        <title>rRNA introns, odd ribosomes, and small enigmatic genomes across a large radiation of phyla.</title>
        <authorList>
            <person name="Brown C.T."/>
            <person name="Hug L.A."/>
            <person name="Thomas B.C."/>
            <person name="Sharon I."/>
            <person name="Castelle C.J."/>
            <person name="Singh A."/>
            <person name="Wilkins M.J."/>
            <person name="Williams K.H."/>
            <person name="Banfield J.F."/>
        </authorList>
    </citation>
    <scope>NUCLEOTIDE SEQUENCE [LARGE SCALE GENOMIC DNA]</scope>
</reference>
<dbReference type="GO" id="GO:0005524">
    <property type="term" value="F:ATP binding"/>
    <property type="evidence" value="ECO:0007669"/>
    <property type="project" value="UniProtKB-UniRule"/>
</dbReference>
<comment type="caution">
    <text evidence="13">The sequence shown here is derived from an EMBL/GenBank/DDBJ whole genome shotgun (WGS) entry which is preliminary data.</text>
</comment>
<evidence type="ECO:0000256" key="4">
    <source>
        <dbReference type="ARBA" id="ARBA00022598"/>
    </source>
</evidence>
<feature type="binding site" evidence="11">
    <location>
        <position position="291"/>
    </location>
    <ligand>
        <name>L-glutamine</name>
        <dbReference type="ChEBI" id="CHEBI:58359"/>
    </ligand>
</feature>
<comment type="catalytic activity">
    <reaction evidence="10 11">
        <text>L-glutamine + H2O = L-glutamate + NH4(+)</text>
        <dbReference type="Rhea" id="RHEA:15889"/>
        <dbReference type="ChEBI" id="CHEBI:15377"/>
        <dbReference type="ChEBI" id="CHEBI:28938"/>
        <dbReference type="ChEBI" id="CHEBI:29985"/>
        <dbReference type="ChEBI" id="CHEBI:58359"/>
    </reaction>
</comment>
<dbReference type="FunFam" id="3.50.30.20:FF:000001">
    <property type="entry name" value="Carbamoyl-phosphate synthase small chain"/>
    <property type="match status" value="1"/>
</dbReference>
<dbReference type="InterPro" id="IPR017926">
    <property type="entry name" value="GATASE"/>
</dbReference>
<dbReference type="PRINTS" id="PR00096">
    <property type="entry name" value="GATASE"/>
</dbReference>
<evidence type="ECO:0000256" key="5">
    <source>
        <dbReference type="ARBA" id="ARBA00022741"/>
    </source>
</evidence>
<dbReference type="Pfam" id="PF00117">
    <property type="entry name" value="GATase"/>
    <property type="match status" value="1"/>
</dbReference>
<organism evidence="13 14">
    <name type="scientific">Candidatus Curtissbacteria bacterium GW2011_GWA2_41_24</name>
    <dbReference type="NCBI Taxonomy" id="1618411"/>
    <lineage>
        <taxon>Bacteria</taxon>
        <taxon>Candidatus Curtissiibacteriota</taxon>
    </lineage>
</organism>
<feature type="region of interest" description="CPSase" evidence="11">
    <location>
        <begin position="1"/>
        <end position="173"/>
    </location>
</feature>
<evidence type="ECO:0000313" key="13">
    <source>
        <dbReference type="EMBL" id="KKS03958.1"/>
    </source>
</evidence>
<evidence type="ECO:0000256" key="3">
    <source>
        <dbReference type="ARBA" id="ARBA00007800"/>
    </source>
</evidence>
<dbReference type="PATRIC" id="fig|1618411.3.peg.764"/>
<keyword evidence="7 11" id="KW-0315">Glutamine amidotransferase</keyword>
<dbReference type="PANTHER" id="PTHR43418:SF7">
    <property type="entry name" value="CARBAMOYL-PHOSPHATE SYNTHASE SMALL CHAIN"/>
    <property type="match status" value="1"/>
</dbReference>
<evidence type="ECO:0000256" key="2">
    <source>
        <dbReference type="ARBA" id="ARBA00005077"/>
    </source>
</evidence>
<comment type="pathway">
    <text evidence="2 11">Amino-acid biosynthesis; L-arginine biosynthesis; carbamoyl phosphate from bicarbonate: step 1/1.</text>
</comment>
<dbReference type="UniPathway" id="UPA00068">
    <property type="reaction ID" value="UER00171"/>
</dbReference>
<feature type="binding site" evidence="11">
    <location>
        <position position="293"/>
    </location>
    <ligand>
        <name>L-glutamine</name>
        <dbReference type="ChEBI" id="CHEBI:58359"/>
    </ligand>
</feature>
<evidence type="ECO:0000256" key="9">
    <source>
        <dbReference type="ARBA" id="ARBA00048816"/>
    </source>
</evidence>
<dbReference type="AlphaFoldDB" id="A0A0G0YU06"/>
<dbReference type="Gene3D" id="3.50.30.20">
    <property type="entry name" value="Carbamoyl-phosphate synthase small subunit, N-terminal domain"/>
    <property type="match status" value="1"/>
</dbReference>
<comment type="function">
    <text evidence="11">Small subunit of the glutamine-dependent carbamoyl phosphate synthetase (CPSase). CPSase catalyzes the formation of carbamoyl phosphate from the ammonia moiety of glutamine, carbonate, and phosphate donated by ATP, constituting the first step of 2 biosynthetic pathways, one leading to arginine and/or urea and the other to pyrimidine nucleotides. The small subunit (glutamine amidotransferase) binds and cleaves glutamine to supply the large subunit with the substrate ammonia.</text>
</comment>
<dbReference type="PANTHER" id="PTHR43418">
    <property type="entry name" value="MULTIFUNCTIONAL TRYPTOPHAN BIOSYNTHESIS PROTEIN-RELATED"/>
    <property type="match status" value="1"/>
</dbReference>
<dbReference type="InterPro" id="IPR002474">
    <property type="entry name" value="CarbamoylP_synth_ssu_N"/>
</dbReference>
<evidence type="ECO:0000256" key="1">
    <source>
        <dbReference type="ARBA" id="ARBA00004812"/>
    </source>
</evidence>
<dbReference type="PROSITE" id="PS51273">
    <property type="entry name" value="GATASE_TYPE_1"/>
    <property type="match status" value="1"/>
</dbReference>
<keyword evidence="11" id="KW-0028">Amino-acid biosynthesis</keyword>
<keyword evidence="6 11" id="KW-0067">ATP-binding</keyword>
<dbReference type="GO" id="GO:0006541">
    <property type="term" value="P:glutamine metabolic process"/>
    <property type="evidence" value="ECO:0007669"/>
    <property type="project" value="InterPro"/>
</dbReference>
<dbReference type="InterPro" id="IPR029062">
    <property type="entry name" value="Class_I_gatase-like"/>
</dbReference>
<feature type="binding site" evidence="11">
    <location>
        <position position="221"/>
    </location>
    <ligand>
        <name>L-glutamine</name>
        <dbReference type="ChEBI" id="CHEBI:58359"/>
    </ligand>
</feature>
<keyword evidence="11" id="KW-0055">Arginine biosynthesis</keyword>
<gene>
    <name evidence="11" type="primary">carA</name>
    <name evidence="13" type="ORF">UU56_C0012G0032</name>
</gene>
<keyword evidence="8 11" id="KW-0665">Pyrimidine biosynthesis</keyword>
<name>A0A0G0YU06_9BACT</name>
<dbReference type="HAMAP" id="MF_01209">
    <property type="entry name" value="CPSase_S_chain"/>
    <property type="match status" value="1"/>
</dbReference>
<dbReference type="GO" id="GO:0004088">
    <property type="term" value="F:carbamoyl-phosphate synthase (glutamine-hydrolyzing) activity"/>
    <property type="evidence" value="ECO:0007669"/>
    <property type="project" value="UniProtKB-UniRule"/>
</dbReference>
<dbReference type="UniPathway" id="UPA00070">
    <property type="reaction ID" value="UER00115"/>
</dbReference>
<dbReference type="Gene3D" id="3.40.50.880">
    <property type="match status" value="1"/>
</dbReference>
<dbReference type="GO" id="GO:0004359">
    <property type="term" value="F:glutaminase activity"/>
    <property type="evidence" value="ECO:0007669"/>
    <property type="project" value="RHEA"/>
</dbReference>
<dbReference type="InterPro" id="IPR006274">
    <property type="entry name" value="CarbamoylP_synth_ssu"/>
</dbReference>
<evidence type="ECO:0000256" key="11">
    <source>
        <dbReference type="HAMAP-Rule" id="MF_01209"/>
    </source>
</evidence>
<dbReference type="InterPro" id="IPR035686">
    <property type="entry name" value="CPSase_GATase1"/>
</dbReference>
<dbReference type="GO" id="GO:0044205">
    <property type="term" value="P:'de novo' UMP biosynthetic process"/>
    <property type="evidence" value="ECO:0007669"/>
    <property type="project" value="UniProtKB-UniRule"/>
</dbReference>
<evidence type="ECO:0000256" key="8">
    <source>
        <dbReference type="ARBA" id="ARBA00022975"/>
    </source>
</evidence>
<dbReference type="PRINTS" id="PR00099">
    <property type="entry name" value="CPSGATASE"/>
</dbReference>
<dbReference type="EMBL" id="LCBC01000012">
    <property type="protein sequence ID" value="KKS03958.1"/>
    <property type="molecule type" value="Genomic_DNA"/>
</dbReference>
<keyword evidence="5 11" id="KW-0547">Nucleotide-binding</keyword>
<dbReference type="NCBIfam" id="TIGR01368">
    <property type="entry name" value="CPSaseIIsmall"/>
    <property type="match status" value="1"/>
</dbReference>
<evidence type="ECO:0000313" key="14">
    <source>
        <dbReference type="Proteomes" id="UP000034493"/>
    </source>
</evidence>
<evidence type="ECO:0000259" key="12">
    <source>
        <dbReference type="SMART" id="SM01097"/>
    </source>
</evidence>
<proteinExistence type="inferred from homology"/>
<feature type="active site" evidence="11">
    <location>
        <position position="333"/>
    </location>
</feature>
<dbReference type="CDD" id="cd01744">
    <property type="entry name" value="GATase1_CPSase"/>
    <property type="match status" value="1"/>
</dbReference>
<sequence length="355" mass="39791">MMQKAKLILEDGTIFHGQAAGSKRSVAGEVVFATGMVGYDMSLTDPSYAGQVLTFTYPLIGNWGVPPKDYWESEKIQVAGLVISDLTIIPSHWQSQMTLDQWLKKENISAIVGIDTRRLTQKLREKGVMLGKIVADNQNVDFWDPNTENLVAKVSPTKPIIHTPFQGDSFKGIKIGLLNCGAKRNILRSFLSRGVTVYELPWNYDPFENNLPIDGLVISNGPGDPKMAKESIAIIKKALDKKIPTFGICLGNQLLALAASGNTYKLKFGHRAQNQPTIEVNSKRCYITTQNHGYAVDEKKLPDGFKRWFYNANDNTNEGIIHEKLPFFSVQFHPEATPGPTDTEWLFDYFMEKFK</sequence>
<dbReference type="SUPFAM" id="SSF52317">
    <property type="entry name" value="Class I glutamine amidotransferase-like"/>
    <property type="match status" value="1"/>
</dbReference>
<feature type="domain" description="Carbamoyl-phosphate synthase small subunit N-terminal" evidence="12">
    <location>
        <begin position="3"/>
        <end position="134"/>
    </location>
</feature>
<dbReference type="SUPFAM" id="SSF52021">
    <property type="entry name" value="Carbamoyl phosphate synthetase, small subunit N-terminal domain"/>
    <property type="match status" value="1"/>
</dbReference>
<feature type="binding site" evidence="11">
    <location>
        <position position="47"/>
    </location>
    <ligand>
        <name>L-glutamine</name>
        <dbReference type="ChEBI" id="CHEBI:58359"/>
    </ligand>
</feature>
<feature type="binding site" evidence="11">
    <location>
        <position position="294"/>
    </location>
    <ligand>
        <name>L-glutamine</name>
        <dbReference type="ChEBI" id="CHEBI:58359"/>
    </ligand>
</feature>
<comment type="catalytic activity">
    <reaction evidence="9 11">
        <text>hydrogencarbonate + L-glutamine + 2 ATP + H2O = carbamoyl phosphate + L-glutamate + 2 ADP + phosphate + 2 H(+)</text>
        <dbReference type="Rhea" id="RHEA:18633"/>
        <dbReference type="ChEBI" id="CHEBI:15377"/>
        <dbReference type="ChEBI" id="CHEBI:15378"/>
        <dbReference type="ChEBI" id="CHEBI:17544"/>
        <dbReference type="ChEBI" id="CHEBI:29985"/>
        <dbReference type="ChEBI" id="CHEBI:30616"/>
        <dbReference type="ChEBI" id="CHEBI:43474"/>
        <dbReference type="ChEBI" id="CHEBI:58228"/>
        <dbReference type="ChEBI" id="CHEBI:58359"/>
        <dbReference type="ChEBI" id="CHEBI:456216"/>
        <dbReference type="EC" id="6.3.5.5"/>
    </reaction>
</comment>
<feature type="active site" description="Nucleophile" evidence="11">
    <location>
        <position position="249"/>
    </location>
</feature>
<protein>
    <recommendedName>
        <fullName evidence="11">Carbamoyl phosphate synthase small chain</fullName>
        <ecNumber evidence="11">6.3.5.5</ecNumber>
    </recommendedName>
    <alternativeName>
        <fullName evidence="11">Carbamoyl phosphate synthetase glutamine chain</fullName>
    </alternativeName>
</protein>
<comment type="similarity">
    <text evidence="3 11">Belongs to the CarA family.</text>
</comment>
<dbReference type="NCBIfam" id="NF009475">
    <property type="entry name" value="PRK12838.1"/>
    <property type="match status" value="1"/>
</dbReference>
<dbReference type="InterPro" id="IPR036480">
    <property type="entry name" value="CarbP_synth_ssu_N_sf"/>
</dbReference>
<evidence type="ECO:0000256" key="7">
    <source>
        <dbReference type="ARBA" id="ARBA00022962"/>
    </source>
</evidence>
<evidence type="ECO:0000256" key="6">
    <source>
        <dbReference type="ARBA" id="ARBA00022840"/>
    </source>
</evidence>
<dbReference type="Pfam" id="PF00988">
    <property type="entry name" value="CPSase_sm_chain"/>
    <property type="match status" value="1"/>
</dbReference>
<keyword evidence="4 11" id="KW-0436">Ligase</keyword>
<comment type="pathway">
    <text evidence="1 11">Pyrimidine metabolism; UMP biosynthesis via de novo pathway; (S)-dihydroorotate from bicarbonate: step 1/3.</text>
</comment>